<name>A0A7W8QSR1_9ACTN</name>
<dbReference type="InterPro" id="IPR006073">
    <property type="entry name" value="GTP-bd"/>
</dbReference>
<dbReference type="Proteomes" id="UP000572635">
    <property type="component" value="Unassembled WGS sequence"/>
</dbReference>
<gene>
    <name evidence="3" type="ORF">HDA36_005403</name>
</gene>
<protein>
    <submittedName>
        <fullName evidence="3">Energy-coupling factor transporter ATP-binding protein EcfA2</fullName>
    </submittedName>
</protein>
<keyword evidence="3" id="KW-0547">Nucleotide-binding</keyword>
<dbReference type="GO" id="GO:0000028">
    <property type="term" value="P:ribosomal small subunit assembly"/>
    <property type="evidence" value="ECO:0007669"/>
    <property type="project" value="TreeGrafter"/>
</dbReference>
<dbReference type="PANTHER" id="PTHR42698">
    <property type="entry name" value="GTPASE ERA"/>
    <property type="match status" value="1"/>
</dbReference>
<dbReference type="SUPFAM" id="SSF52540">
    <property type="entry name" value="P-loop containing nucleoside triphosphate hydrolases"/>
    <property type="match status" value="1"/>
</dbReference>
<keyword evidence="4" id="KW-1185">Reference proteome</keyword>
<proteinExistence type="predicted"/>
<dbReference type="EMBL" id="JACHDB010000002">
    <property type="protein sequence ID" value="MBB5435255.1"/>
    <property type="molecule type" value="Genomic_DNA"/>
</dbReference>
<feature type="region of interest" description="Disordered" evidence="1">
    <location>
        <begin position="1"/>
        <end position="38"/>
    </location>
</feature>
<dbReference type="Gene3D" id="3.40.50.300">
    <property type="entry name" value="P-loop containing nucleotide triphosphate hydrolases"/>
    <property type="match status" value="1"/>
</dbReference>
<keyword evidence="3" id="KW-0067">ATP-binding</keyword>
<dbReference type="GO" id="GO:0043024">
    <property type="term" value="F:ribosomal small subunit binding"/>
    <property type="evidence" value="ECO:0007669"/>
    <property type="project" value="TreeGrafter"/>
</dbReference>
<evidence type="ECO:0000259" key="2">
    <source>
        <dbReference type="Pfam" id="PF01926"/>
    </source>
</evidence>
<dbReference type="GO" id="GO:0019843">
    <property type="term" value="F:rRNA binding"/>
    <property type="evidence" value="ECO:0007669"/>
    <property type="project" value="TreeGrafter"/>
</dbReference>
<dbReference type="GO" id="GO:0005525">
    <property type="term" value="F:GTP binding"/>
    <property type="evidence" value="ECO:0007669"/>
    <property type="project" value="InterPro"/>
</dbReference>
<dbReference type="InterPro" id="IPR005662">
    <property type="entry name" value="GTPase_Era-like"/>
</dbReference>
<dbReference type="Pfam" id="PF01926">
    <property type="entry name" value="MMR_HSR1"/>
    <property type="match status" value="1"/>
</dbReference>
<feature type="domain" description="G" evidence="2">
    <location>
        <begin position="93"/>
        <end position="225"/>
    </location>
</feature>
<evidence type="ECO:0000256" key="1">
    <source>
        <dbReference type="SAM" id="MobiDB-lite"/>
    </source>
</evidence>
<accession>A0A7W8QSR1</accession>
<organism evidence="3 4">
    <name type="scientific">Nocardiopsis composta</name>
    <dbReference type="NCBI Taxonomy" id="157465"/>
    <lineage>
        <taxon>Bacteria</taxon>
        <taxon>Bacillati</taxon>
        <taxon>Actinomycetota</taxon>
        <taxon>Actinomycetes</taxon>
        <taxon>Streptosporangiales</taxon>
        <taxon>Nocardiopsidaceae</taxon>
        <taxon>Nocardiopsis</taxon>
    </lineage>
</organism>
<sequence length="588" mass="63306">MSRPPAAPDAAQARSARTGDGAAHGRAKHRGGGTGDARFEQILENLRGRIRGIRFADGLPGSAEGEAARGDVLHQLEDFVLPRVRRPDTPLLIAVAGSTGAGKSTLVNSLVGEQVTTTGVRRPTTNSPVLACNPADVDWFSEASFLPTLPRVRQQGLAMPGKDGMLVLAASESMPEGVALLDTPDVDSAVAAHHEFAAKFLDAADLWVFVTTSRRYADARVWEFLQVARDRDTSLAVVLSRVPERGREQLLDHFSAMLEANGLGGATRFAIPETDQIAGGRFTANTADPIRSYLADVAGDLTRRDRVTRRTFIGVVDSFRTRVPELARQVEVQVEVKQRLAAMVRAAYGDAAEEVSDALEDGSLVRGNVLARWQDIAASGELVRTLRLRGKRKARAVEAAAPRIDALRGAVLDALESLVASAAERAAERVGEEWDRVPGGGVLAQAYQDEPPEAFSRRIREALSGWQDRVTEMLTADGATKRSVAKFVTFDKEAFTLILIVELLGYPAVEAGRRGTGPSPQRLLKGLFGAEALRSIGVAARDDLRGRIGTLLSGEKRRFTDALAAAGLPDEDDAVQLYQATYNLEIAR</sequence>
<dbReference type="InterPro" id="IPR027417">
    <property type="entry name" value="P-loop_NTPase"/>
</dbReference>
<feature type="compositionally biased region" description="Low complexity" evidence="1">
    <location>
        <begin position="1"/>
        <end position="21"/>
    </location>
</feature>
<dbReference type="PANTHER" id="PTHR42698:SF1">
    <property type="entry name" value="GTPASE ERA, MITOCHONDRIAL"/>
    <property type="match status" value="1"/>
</dbReference>
<dbReference type="GO" id="GO:0005829">
    <property type="term" value="C:cytosol"/>
    <property type="evidence" value="ECO:0007669"/>
    <property type="project" value="TreeGrafter"/>
</dbReference>
<evidence type="ECO:0000313" key="4">
    <source>
        <dbReference type="Proteomes" id="UP000572635"/>
    </source>
</evidence>
<evidence type="ECO:0000313" key="3">
    <source>
        <dbReference type="EMBL" id="MBB5435255.1"/>
    </source>
</evidence>
<comment type="caution">
    <text evidence="3">The sequence shown here is derived from an EMBL/GenBank/DDBJ whole genome shotgun (WGS) entry which is preliminary data.</text>
</comment>
<dbReference type="RefSeq" id="WP_184397943.1">
    <property type="nucleotide sequence ID" value="NZ_BAAAJD010000184.1"/>
</dbReference>
<reference evidence="3 4" key="1">
    <citation type="submission" date="2020-08" db="EMBL/GenBank/DDBJ databases">
        <title>Sequencing the genomes of 1000 actinobacteria strains.</title>
        <authorList>
            <person name="Klenk H.-P."/>
        </authorList>
    </citation>
    <scope>NUCLEOTIDE SEQUENCE [LARGE SCALE GENOMIC DNA]</scope>
    <source>
        <strain evidence="3 4">DSM 44551</strain>
    </source>
</reference>
<dbReference type="GO" id="GO:0005524">
    <property type="term" value="F:ATP binding"/>
    <property type="evidence" value="ECO:0007669"/>
    <property type="project" value="UniProtKB-KW"/>
</dbReference>
<dbReference type="AlphaFoldDB" id="A0A7W8QSR1"/>